<evidence type="ECO:0000256" key="1">
    <source>
        <dbReference type="ARBA" id="ARBA00022630"/>
    </source>
</evidence>
<keyword evidence="5" id="KW-0408">Iron</keyword>
<dbReference type="InterPro" id="IPR002888">
    <property type="entry name" value="2Fe-2S-bd"/>
</dbReference>
<dbReference type="RefSeq" id="WP_185663506.1">
    <property type="nucleotide sequence ID" value="NZ_JACLAW010000004.1"/>
</dbReference>
<dbReference type="SUPFAM" id="SSF47741">
    <property type="entry name" value="CO dehydrogenase ISP C-domain like"/>
    <property type="match status" value="1"/>
</dbReference>
<reference evidence="8 9" key="1">
    <citation type="submission" date="2020-08" db="EMBL/GenBank/DDBJ databases">
        <title>The genome sequence of type strain Novosphingobium flavum NBRC 111647.</title>
        <authorList>
            <person name="Liu Y."/>
        </authorList>
    </citation>
    <scope>NUCLEOTIDE SEQUENCE [LARGE SCALE GENOMIC DNA]</scope>
    <source>
        <strain evidence="8 9">NBRC 111647</strain>
    </source>
</reference>
<evidence type="ECO:0000256" key="2">
    <source>
        <dbReference type="ARBA" id="ARBA00022723"/>
    </source>
</evidence>
<dbReference type="PROSITE" id="PS51387">
    <property type="entry name" value="FAD_PCMH"/>
    <property type="match status" value="1"/>
</dbReference>
<dbReference type="InterPro" id="IPR002346">
    <property type="entry name" value="Mopterin_DH_FAD-bd"/>
</dbReference>
<accession>A0A7X1FQS8</accession>
<dbReference type="InterPro" id="IPR016167">
    <property type="entry name" value="FAD-bd_PCMH_sub1"/>
</dbReference>
<feature type="domain" description="FAD-binding PCMH-type" evidence="7">
    <location>
        <begin position="181"/>
        <end position="354"/>
    </location>
</feature>
<dbReference type="SUPFAM" id="SSF54292">
    <property type="entry name" value="2Fe-2S ferredoxin-like"/>
    <property type="match status" value="1"/>
</dbReference>
<dbReference type="Pfam" id="PF01799">
    <property type="entry name" value="Fer2_2"/>
    <property type="match status" value="1"/>
</dbReference>
<dbReference type="InterPro" id="IPR001041">
    <property type="entry name" value="2Fe-2S_ferredoxin-type"/>
</dbReference>
<dbReference type="PIRSF" id="PIRSF036557">
    <property type="entry name" value="XdhA_RC"/>
    <property type="match status" value="1"/>
</dbReference>
<organism evidence="8 9">
    <name type="scientific">Novosphingobium flavum</name>
    <dbReference type="NCBI Taxonomy" id="1778672"/>
    <lineage>
        <taxon>Bacteria</taxon>
        <taxon>Pseudomonadati</taxon>
        <taxon>Pseudomonadota</taxon>
        <taxon>Alphaproteobacteria</taxon>
        <taxon>Sphingomonadales</taxon>
        <taxon>Sphingomonadaceae</taxon>
        <taxon>Novosphingobium</taxon>
    </lineage>
</organism>
<keyword evidence="4 8" id="KW-0560">Oxidoreductase</keyword>
<dbReference type="InterPro" id="IPR012675">
    <property type="entry name" value="Beta-grasp_dom_sf"/>
</dbReference>
<dbReference type="NCBIfam" id="TIGR02963">
    <property type="entry name" value="xanthine_xdhA"/>
    <property type="match status" value="1"/>
</dbReference>
<dbReference type="GO" id="GO:0071949">
    <property type="term" value="F:FAD binding"/>
    <property type="evidence" value="ECO:0007669"/>
    <property type="project" value="InterPro"/>
</dbReference>
<dbReference type="PANTHER" id="PTHR45444">
    <property type="entry name" value="XANTHINE DEHYDROGENASE"/>
    <property type="match status" value="1"/>
</dbReference>
<dbReference type="InterPro" id="IPR005107">
    <property type="entry name" value="CO_DH_flav_C"/>
</dbReference>
<evidence type="ECO:0000313" key="9">
    <source>
        <dbReference type="Proteomes" id="UP000566813"/>
    </source>
</evidence>
<dbReference type="Gene3D" id="3.10.20.30">
    <property type="match status" value="1"/>
</dbReference>
<dbReference type="Pfam" id="PF03450">
    <property type="entry name" value="CO_deh_flav_C"/>
    <property type="match status" value="1"/>
</dbReference>
<dbReference type="InterPro" id="IPR016169">
    <property type="entry name" value="FAD-bd_PCMH_sub2"/>
</dbReference>
<dbReference type="PANTHER" id="PTHR45444:SF3">
    <property type="entry name" value="XANTHINE DEHYDROGENASE"/>
    <property type="match status" value="1"/>
</dbReference>
<name>A0A7X1FQS8_9SPHN</name>
<dbReference type="InterPro" id="IPR036884">
    <property type="entry name" value="2Fe-2S-bd_dom_sf"/>
</dbReference>
<dbReference type="Gene3D" id="3.30.43.10">
    <property type="entry name" value="Uridine Diphospho-n-acetylenolpyruvylglucosamine Reductase, domain 2"/>
    <property type="match status" value="1"/>
</dbReference>
<proteinExistence type="predicted"/>
<dbReference type="InterPro" id="IPR036010">
    <property type="entry name" value="2Fe-2S_ferredoxin-like_sf"/>
</dbReference>
<dbReference type="Pfam" id="PF00111">
    <property type="entry name" value="Fer2"/>
    <property type="match status" value="1"/>
</dbReference>
<dbReference type="PROSITE" id="PS00197">
    <property type="entry name" value="2FE2S_FER_1"/>
    <property type="match status" value="1"/>
</dbReference>
<keyword evidence="1" id="KW-0285">Flavoprotein</keyword>
<dbReference type="SMART" id="SM01092">
    <property type="entry name" value="CO_deh_flav_C"/>
    <property type="match status" value="1"/>
</dbReference>
<evidence type="ECO:0000256" key="3">
    <source>
        <dbReference type="ARBA" id="ARBA00022827"/>
    </source>
</evidence>
<dbReference type="InterPro" id="IPR014307">
    <property type="entry name" value="Xanthine_DH_ssu"/>
</dbReference>
<dbReference type="SUPFAM" id="SSF56176">
    <property type="entry name" value="FAD-binding/transporter-associated domain-like"/>
    <property type="match status" value="1"/>
</dbReference>
<dbReference type="GO" id="GO:0004854">
    <property type="term" value="F:xanthine dehydrogenase activity"/>
    <property type="evidence" value="ECO:0007669"/>
    <property type="project" value="UniProtKB-EC"/>
</dbReference>
<evidence type="ECO:0000256" key="5">
    <source>
        <dbReference type="ARBA" id="ARBA00023004"/>
    </source>
</evidence>
<evidence type="ECO:0000313" key="8">
    <source>
        <dbReference type="EMBL" id="MBC2665251.1"/>
    </source>
</evidence>
<dbReference type="AlphaFoldDB" id="A0A7X1FQS8"/>
<dbReference type="Gene3D" id="1.10.150.120">
    <property type="entry name" value="[2Fe-2S]-binding domain"/>
    <property type="match status" value="1"/>
</dbReference>
<dbReference type="Gene3D" id="3.30.390.50">
    <property type="entry name" value="CO dehydrogenase flavoprotein, C-terminal domain"/>
    <property type="match status" value="1"/>
</dbReference>
<dbReference type="InterPro" id="IPR036318">
    <property type="entry name" value="FAD-bd_PCMH-like_sf"/>
</dbReference>
<dbReference type="InterPro" id="IPR036683">
    <property type="entry name" value="CO_DH_flav_C_dom_sf"/>
</dbReference>
<dbReference type="Pfam" id="PF00941">
    <property type="entry name" value="FAD_binding_5"/>
    <property type="match status" value="1"/>
</dbReference>
<evidence type="ECO:0000259" key="6">
    <source>
        <dbReference type="PROSITE" id="PS51085"/>
    </source>
</evidence>
<keyword evidence="2" id="KW-0479">Metal-binding</keyword>
<evidence type="ECO:0000256" key="4">
    <source>
        <dbReference type="ARBA" id="ARBA00023002"/>
    </source>
</evidence>
<dbReference type="GO" id="GO:0051537">
    <property type="term" value="F:2 iron, 2 sulfur cluster binding"/>
    <property type="evidence" value="ECO:0007669"/>
    <property type="project" value="InterPro"/>
</dbReference>
<dbReference type="Gene3D" id="3.30.465.10">
    <property type="match status" value="1"/>
</dbReference>
<keyword evidence="9" id="KW-1185">Reference proteome</keyword>
<gene>
    <name evidence="8" type="primary">xdhA</name>
    <name evidence="8" type="ORF">H7F51_06950</name>
</gene>
<dbReference type="Proteomes" id="UP000566813">
    <property type="component" value="Unassembled WGS sequence"/>
</dbReference>
<dbReference type="InterPro" id="IPR016166">
    <property type="entry name" value="FAD-bd_PCMH"/>
</dbReference>
<dbReference type="EMBL" id="JACLAW010000004">
    <property type="protein sequence ID" value="MBC2665251.1"/>
    <property type="molecule type" value="Genomic_DNA"/>
</dbReference>
<dbReference type="InterPro" id="IPR012175">
    <property type="entry name" value="Xanth_DH_ssu_bac"/>
</dbReference>
<dbReference type="InterPro" id="IPR006058">
    <property type="entry name" value="2Fe2S_fd_BS"/>
</dbReference>
<dbReference type="GO" id="GO:0005506">
    <property type="term" value="F:iron ion binding"/>
    <property type="evidence" value="ECO:0007669"/>
    <property type="project" value="InterPro"/>
</dbReference>
<protein>
    <submittedName>
        <fullName evidence="8">Xanthine dehydrogenase small subunit</fullName>
        <ecNumber evidence="8">1.17.1.4</ecNumber>
    </submittedName>
</protein>
<sequence>MAVRFILDGDVIEIADPDPTGTLLDHLRGPLSRIGTKEGCAEGDCGACTVLLGELAGEQVNWRAVNSCILFLPMIHGKALMTVESLAGGGALNPLQACMAANGSSQCGFCTPGFVMSLHGRAIGAIGCDLPLPDVIAGNLCRCTGYGPILEAGEKGAHIAQDDTATIAALRSIADGEMASGTVGPRRWFAPRSADQLAAVLAEHPGARIVAGATDVGLWVTKGLKEIEALVFIGDVADLAGITEYDTGLTLGAAVRYADAHAPLARLHPDLGELVRRIGGLQVRNSGTVCGNIANGSPIGDGPPALIALGASLTLRSAKGRRTIPLEAYFIDYGQQDLQPGEFVESVFIPRPAPDAVIHVAKLSRRFDSDISAVLGAFAFTVNDGTITAARVAFGGMAATPRRAAGCEAALTGRPFTEQTITAAAEALRADFAPLTDVRGTAAYRLDAAAALLWRLWHREQGAAVSVLSVEA</sequence>
<dbReference type="EC" id="1.17.1.4" evidence="8"/>
<comment type="caution">
    <text evidence="8">The sequence shown here is derived from an EMBL/GenBank/DDBJ whole genome shotgun (WGS) entry which is preliminary data.</text>
</comment>
<dbReference type="SUPFAM" id="SSF55447">
    <property type="entry name" value="CO dehydrogenase flavoprotein C-terminal domain-like"/>
    <property type="match status" value="1"/>
</dbReference>
<evidence type="ECO:0000259" key="7">
    <source>
        <dbReference type="PROSITE" id="PS51387"/>
    </source>
</evidence>
<dbReference type="InterPro" id="IPR016208">
    <property type="entry name" value="Ald_Oxase/xanthine_DH-like"/>
</dbReference>
<dbReference type="PROSITE" id="PS51085">
    <property type="entry name" value="2FE2S_FER_2"/>
    <property type="match status" value="1"/>
</dbReference>
<keyword evidence="3" id="KW-0274">FAD</keyword>
<feature type="domain" description="2Fe-2S ferredoxin-type" evidence="6">
    <location>
        <begin position="1"/>
        <end position="86"/>
    </location>
</feature>